<organism evidence="1">
    <name type="scientific">marine metagenome</name>
    <dbReference type="NCBI Taxonomy" id="408172"/>
    <lineage>
        <taxon>unclassified sequences</taxon>
        <taxon>metagenomes</taxon>
        <taxon>ecological metagenomes</taxon>
    </lineage>
</organism>
<protein>
    <submittedName>
        <fullName evidence="1">Uncharacterized protein</fullName>
    </submittedName>
</protein>
<dbReference type="AlphaFoldDB" id="A0A382CNH2"/>
<evidence type="ECO:0000313" key="1">
    <source>
        <dbReference type="EMBL" id="SVB26843.1"/>
    </source>
</evidence>
<gene>
    <name evidence="1" type="ORF">METZ01_LOCUS179697</name>
</gene>
<proteinExistence type="predicted"/>
<sequence length="50" mass="6001">MFFWEAFSGLVLRVTLRKPEKGQNIIVHIIQSIDQKVHQLLLDFILYDMR</sequence>
<reference evidence="1" key="1">
    <citation type="submission" date="2018-05" db="EMBL/GenBank/DDBJ databases">
        <authorList>
            <person name="Lanie J.A."/>
            <person name="Ng W.-L."/>
            <person name="Kazmierczak K.M."/>
            <person name="Andrzejewski T.M."/>
            <person name="Davidsen T.M."/>
            <person name="Wayne K.J."/>
            <person name="Tettelin H."/>
            <person name="Glass J.I."/>
            <person name="Rusch D."/>
            <person name="Podicherti R."/>
            <person name="Tsui H.-C.T."/>
            <person name="Winkler M.E."/>
        </authorList>
    </citation>
    <scope>NUCLEOTIDE SEQUENCE</scope>
</reference>
<name>A0A382CNH2_9ZZZZ</name>
<dbReference type="EMBL" id="UINC01035054">
    <property type="protein sequence ID" value="SVB26843.1"/>
    <property type="molecule type" value="Genomic_DNA"/>
</dbReference>
<accession>A0A382CNH2</accession>